<keyword evidence="5" id="KW-1185">Reference proteome</keyword>
<dbReference type="EMBL" id="KZ305041">
    <property type="protein sequence ID" value="PIA40871.1"/>
    <property type="molecule type" value="Genomic_DNA"/>
</dbReference>
<dbReference type="GO" id="GO:0042645">
    <property type="term" value="C:mitochondrial nucleoid"/>
    <property type="evidence" value="ECO:0007669"/>
    <property type="project" value="TreeGrafter"/>
</dbReference>
<organism evidence="4 5">
    <name type="scientific">Aquilegia coerulea</name>
    <name type="common">Rocky mountain columbine</name>
    <dbReference type="NCBI Taxonomy" id="218851"/>
    <lineage>
        <taxon>Eukaryota</taxon>
        <taxon>Viridiplantae</taxon>
        <taxon>Streptophyta</taxon>
        <taxon>Embryophyta</taxon>
        <taxon>Tracheophyta</taxon>
        <taxon>Spermatophyta</taxon>
        <taxon>Magnoliopsida</taxon>
        <taxon>Ranunculales</taxon>
        <taxon>Ranunculaceae</taxon>
        <taxon>Thalictroideae</taxon>
        <taxon>Aquilegia</taxon>
    </lineage>
</organism>
<feature type="compositionally biased region" description="Pro residues" evidence="3">
    <location>
        <begin position="63"/>
        <end position="75"/>
    </location>
</feature>
<proteinExistence type="predicted"/>
<dbReference type="GO" id="GO:0006264">
    <property type="term" value="P:mitochondrial DNA replication"/>
    <property type="evidence" value="ECO:0007669"/>
    <property type="project" value="TreeGrafter"/>
</dbReference>
<dbReference type="OrthoDB" id="1078367at2759"/>
<dbReference type="EMBL" id="KZ305041">
    <property type="protein sequence ID" value="PIA40869.1"/>
    <property type="molecule type" value="Genomic_DNA"/>
</dbReference>
<dbReference type="AlphaFoldDB" id="A0A2G5DBG5"/>
<keyword evidence="1 2" id="KW-0238">DNA-binding</keyword>
<dbReference type="PROSITE" id="PS50935">
    <property type="entry name" value="SSB"/>
    <property type="match status" value="1"/>
</dbReference>
<gene>
    <name evidence="4" type="ORF">AQUCO_02400136v1</name>
</gene>
<dbReference type="InterPro" id="IPR011344">
    <property type="entry name" value="ssDNA-bd"/>
</dbReference>
<protein>
    <submittedName>
        <fullName evidence="4">Uncharacterized protein</fullName>
    </submittedName>
</protein>
<feature type="compositionally biased region" description="Low complexity" evidence="3">
    <location>
        <begin position="42"/>
        <end position="61"/>
    </location>
</feature>
<feature type="region of interest" description="Disordered" evidence="3">
    <location>
        <begin position="42"/>
        <end position="84"/>
    </location>
</feature>
<evidence type="ECO:0000256" key="2">
    <source>
        <dbReference type="PROSITE-ProRule" id="PRU00252"/>
    </source>
</evidence>
<dbReference type="SUPFAM" id="SSF50249">
    <property type="entry name" value="Nucleic acid-binding proteins"/>
    <property type="match status" value="1"/>
</dbReference>
<accession>A0A2G5DBG5</accession>
<dbReference type="Proteomes" id="UP000230069">
    <property type="component" value="Unassembled WGS sequence"/>
</dbReference>
<dbReference type="PANTHER" id="PTHR10302:SF23">
    <property type="entry name" value="PROTEIN OSB4, CHLOROPLASTIC"/>
    <property type="match status" value="1"/>
</dbReference>
<evidence type="ECO:0000256" key="3">
    <source>
        <dbReference type="SAM" id="MobiDB-lite"/>
    </source>
</evidence>
<dbReference type="GO" id="GO:0003697">
    <property type="term" value="F:single-stranded DNA binding"/>
    <property type="evidence" value="ECO:0007669"/>
    <property type="project" value="InterPro"/>
</dbReference>
<evidence type="ECO:0000256" key="1">
    <source>
        <dbReference type="ARBA" id="ARBA00023125"/>
    </source>
</evidence>
<dbReference type="PANTHER" id="PTHR10302">
    <property type="entry name" value="SINGLE-STRANDED DNA-BINDING PROTEIN"/>
    <property type="match status" value="1"/>
</dbReference>
<dbReference type="Gene3D" id="2.40.50.140">
    <property type="entry name" value="Nucleic acid-binding proteins"/>
    <property type="match status" value="1"/>
</dbReference>
<reference evidence="4 5" key="1">
    <citation type="submission" date="2017-09" db="EMBL/GenBank/DDBJ databases">
        <title>WGS assembly of Aquilegia coerulea Goldsmith.</title>
        <authorList>
            <person name="Hodges S."/>
            <person name="Kramer E."/>
            <person name="Nordborg M."/>
            <person name="Tomkins J."/>
            <person name="Borevitz J."/>
            <person name="Derieg N."/>
            <person name="Yan J."/>
            <person name="Mihaltcheva S."/>
            <person name="Hayes R.D."/>
            <person name="Rokhsar D."/>
        </authorList>
    </citation>
    <scope>NUCLEOTIDE SEQUENCE [LARGE SCALE GENOMIC DNA]</scope>
    <source>
        <strain evidence="5">cv. Goldsmith</strain>
    </source>
</reference>
<dbReference type="InterPro" id="IPR000424">
    <property type="entry name" value="Primosome_PriB/ssb"/>
</dbReference>
<name>A0A2G5DBG5_AQUCA</name>
<dbReference type="FunCoup" id="A0A2G5DBG5">
    <property type="interactions" value="1082"/>
</dbReference>
<sequence>MNLSRILSEALTSSLPSTKHRFFHSTIFLQISNYSTTTKSKSYIAKKQQSSKSQSSTSQPQDLNPPPPPPPPQPPAASQFSNNFSPTLKNKDVNKIDGDFSKSKSFSWQVKKVLNTTDITDWPRPSEIPFQAKAANSVNLIGYIGMPIQFKASLDGKPWAGTILTQQQVSDTNLWIPVIFEGDLAHVAACHLKEKDFVHVAGQLTGNPPQFTTDKGQSGIQVMVHSLSFVQEALQRKECETSYEQREQVTSCSSTKDSVTIEPLWNDLLANPCKWWDNRLTKNNPTDADFEHMDNGEKLWVDDSTPEWIVSKVESLNFIKKIVEKSQKNDSQSSWQDFIDNPDRWWDNRKDKLSGRIKPKSPDFKHKDTGVALWLNGAPEWVLSKLDESKLDVTVNETSKKTDSKDASWKSLVENPNKWWDNRSTKTNPKAPDFRHKETGEALWLSSSTAWVLDKLPPVKSNAVAVSKRDTLLS</sequence>
<dbReference type="InterPro" id="IPR012340">
    <property type="entry name" value="NA-bd_OB-fold"/>
</dbReference>
<dbReference type="EMBL" id="KZ305041">
    <property type="protein sequence ID" value="PIA40870.1"/>
    <property type="molecule type" value="Genomic_DNA"/>
</dbReference>
<evidence type="ECO:0000313" key="5">
    <source>
        <dbReference type="Proteomes" id="UP000230069"/>
    </source>
</evidence>
<evidence type="ECO:0000313" key="4">
    <source>
        <dbReference type="EMBL" id="PIA40870.1"/>
    </source>
</evidence>